<evidence type="ECO:0000259" key="15">
    <source>
        <dbReference type="Pfam" id="PF00593"/>
    </source>
</evidence>
<feature type="compositionally biased region" description="Polar residues" evidence="14">
    <location>
        <begin position="40"/>
        <end position="53"/>
    </location>
</feature>
<dbReference type="PROSITE" id="PS52016">
    <property type="entry name" value="TONB_DEPENDENT_REC_3"/>
    <property type="match status" value="1"/>
</dbReference>
<comment type="similarity">
    <text evidence="12 13">Belongs to the TonB-dependent receptor family.</text>
</comment>
<dbReference type="Gene3D" id="2.40.170.20">
    <property type="entry name" value="TonB-dependent receptor, beta-barrel domain"/>
    <property type="match status" value="1"/>
</dbReference>
<comment type="subcellular location">
    <subcellularLocation>
        <location evidence="1 12">Cell outer membrane</location>
        <topology evidence="1 12">Multi-pass membrane protein</topology>
    </subcellularLocation>
</comment>
<keyword evidence="3 12" id="KW-1134">Transmembrane beta strand</keyword>
<dbReference type="InterPro" id="IPR000531">
    <property type="entry name" value="Beta-barrel_TonB"/>
</dbReference>
<keyword evidence="7" id="KW-0408">Iron</keyword>
<evidence type="ECO:0000313" key="18">
    <source>
        <dbReference type="Proteomes" id="UP000095342"/>
    </source>
</evidence>
<dbReference type="SUPFAM" id="SSF56935">
    <property type="entry name" value="Porins"/>
    <property type="match status" value="1"/>
</dbReference>
<feature type="region of interest" description="Disordered" evidence="14">
    <location>
        <begin position="40"/>
        <end position="65"/>
    </location>
</feature>
<keyword evidence="8" id="KW-0406">Ion transport</keyword>
<evidence type="ECO:0000256" key="14">
    <source>
        <dbReference type="SAM" id="MobiDB-lite"/>
    </source>
</evidence>
<dbReference type="GO" id="GO:0015344">
    <property type="term" value="F:siderophore uptake transmembrane transporter activity"/>
    <property type="evidence" value="ECO:0007669"/>
    <property type="project" value="TreeGrafter"/>
</dbReference>
<dbReference type="KEGG" id="aaeo:BJI67_01320"/>
<reference evidence="17 18" key="1">
    <citation type="submission" date="2016-09" db="EMBL/GenBank/DDBJ databases">
        <title>Acidihalobacter prosperus V6 (DSM14174).</title>
        <authorList>
            <person name="Khaleque H.N."/>
            <person name="Ramsay J.P."/>
            <person name="Murphy R.J.T."/>
            <person name="Kaksonen A.H."/>
            <person name="Boxall N.J."/>
            <person name="Watkin E.L.J."/>
        </authorList>
    </citation>
    <scope>NUCLEOTIDE SEQUENCE [LARGE SCALE GENOMIC DNA]</scope>
    <source>
        <strain evidence="17 18">V6</strain>
    </source>
</reference>
<evidence type="ECO:0000256" key="11">
    <source>
        <dbReference type="ARBA" id="ARBA00023237"/>
    </source>
</evidence>
<evidence type="ECO:0000256" key="5">
    <source>
        <dbReference type="ARBA" id="ARBA00022692"/>
    </source>
</evidence>
<evidence type="ECO:0000256" key="10">
    <source>
        <dbReference type="ARBA" id="ARBA00023136"/>
    </source>
</evidence>
<sequence length="738" mass="80170">MKLRRKHLAHMIHLAAVGGLCLGGGLSVAQAGPLNLGTVSATNGSSKEQQKSAVHQAPSKAPLKATQPTAVISRHYIKHNVQLSENYSSIVQVSPSVATTDPNGPGLMETQFLSMRGLQNGQYNLWIDGIPWGDSNDFTHHSTSYLMANDIGQIDVDRGPGSASTIGDATFGGTIAILTKNPSMTPGITATLAGGSFNTQVEGVQFDTGNMQNYHDTRAFLDIQNLSSDGYLTYSALKRQNYFFKVLRPINDHTMLSFVAMFNKIHQNVPIGATMAEIQKYGWNYGLSNDPTQQNYYGYNYDDIETNMAYIGLKTRFSNGIRLDNKLYTYGYNHHGYNGADPNGETPNGTNIGNALDAQYGTTQYANDVPGQRMTMIYQSVGDLLRVVQPIAIGDLKYGFWYDHQWNTRSQYEIDWTLGGALNIGAGKAGAFGATDRLMYDTLDSAQPYVELDWHITPRMTLTPGVRYAWFKRDLNATVNQGPSTAPVVVSKTWSSAIPSIALHYKLASDWTAYAQAAEGYLAPNLNLFYTADPSTSVNSVKPETTTNFQVGTSYQTHKLALSGDFYYINFNNQVGSRTIAGNKVFFNQGGVIYQGVEGSATVYVGSGFSGYVNGSINSAKTKDTHQWVPNAPKATAVIGVIYNRGPAYGSLLDKYVGSSYGDTGETQPINAYSVASLALGYKLNAGLAHPVDVSLKVDNLLDKKTIINLAGYTGGANTPLYWTLASRSLEVSVSSKF</sequence>
<dbReference type="RefSeq" id="WP_070071491.1">
    <property type="nucleotide sequence ID" value="NZ_CP017448.1"/>
</dbReference>
<gene>
    <name evidence="17" type="ORF">BJI67_01320</name>
</gene>
<keyword evidence="11 12" id="KW-0998">Cell outer membrane</keyword>
<keyword evidence="2 12" id="KW-0813">Transport</keyword>
<dbReference type="PANTHER" id="PTHR32552:SF68">
    <property type="entry name" value="FERRICHROME OUTER MEMBRANE TRANSPORTER_PHAGE RECEPTOR"/>
    <property type="match status" value="1"/>
</dbReference>
<accession>A0A1D8K4J9</accession>
<evidence type="ECO:0000313" key="17">
    <source>
        <dbReference type="EMBL" id="AOV15891.1"/>
    </source>
</evidence>
<dbReference type="Pfam" id="PF00593">
    <property type="entry name" value="TonB_dep_Rec_b-barrel"/>
    <property type="match status" value="1"/>
</dbReference>
<dbReference type="InterPro" id="IPR039426">
    <property type="entry name" value="TonB-dep_rcpt-like"/>
</dbReference>
<dbReference type="GO" id="GO:0009279">
    <property type="term" value="C:cell outer membrane"/>
    <property type="evidence" value="ECO:0007669"/>
    <property type="project" value="UniProtKB-SubCell"/>
</dbReference>
<feature type="domain" description="TonB-dependent receptor-like beta-barrel" evidence="15">
    <location>
        <begin position="280"/>
        <end position="701"/>
    </location>
</feature>
<evidence type="ECO:0000256" key="3">
    <source>
        <dbReference type="ARBA" id="ARBA00022452"/>
    </source>
</evidence>
<evidence type="ECO:0000256" key="9">
    <source>
        <dbReference type="ARBA" id="ARBA00023077"/>
    </source>
</evidence>
<evidence type="ECO:0000256" key="12">
    <source>
        <dbReference type="PROSITE-ProRule" id="PRU01360"/>
    </source>
</evidence>
<dbReference type="InterPro" id="IPR036942">
    <property type="entry name" value="Beta-barrel_TonB_sf"/>
</dbReference>
<evidence type="ECO:0000256" key="6">
    <source>
        <dbReference type="ARBA" id="ARBA00022729"/>
    </source>
</evidence>
<evidence type="ECO:0008006" key="19">
    <source>
        <dbReference type="Google" id="ProtNLM"/>
    </source>
</evidence>
<evidence type="ECO:0000256" key="4">
    <source>
        <dbReference type="ARBA" id="ARBA00022496"/>
    </source>
</evidence>
<evidence type="ECO:0000256" key="2">
    <source>
        <dbReference type="ARBA" id="ARBA00022448"/>
    </source>
</evidence>
<name>A0A1D8K4J9_9GAMM</name>
<dbReference type="Proteomes" id="UP000095342">
    <property type="component" value="Chromosome"/>
</dbReference>
<dbReference type="AlphaFoldDB" id="A0A1D8K4J9"/>
<dbReference type="Gene3D" id="2.170.130.10">
    <property type="entry name" value="TonB-dependent receptor, plug domain"/>
    <property type="match status" value="1"/>
</dbReference>
<dbReference type="Pfam" id="PF07715">
    <property type="entry name" value="Plug"/>
    <property type="match status" value="1"/>
</dbReference>
<evidence type="ECO:0000259" key="16">
    <source>
        <dbReference type="Pfam" id="PF07715"/>
    </source>
</evidence>
<evidence type="ECO:0000256" key="7">
    <source>
        <dbReference type="ARBA" id="ARBA00023004"/>
    </source>
</evidence>
<keyword evidence="5 12" id="KW-0812">Transmembrane</keyword>
<organism evidence="17 18">
    <name type="scientific">Acidihalobacter aeolianus</name>
    <dbReference type="NCBI Taxonomy" id="2792603"/>
    <lineage>
        <taxon>Bacteria</taxon>
        <taxon>Pseudomonadati</taxon>
        <taxon>Pseudomonadota</taxon>
        <taxon>Gammaproteobacteria</taxon>
        <taxon>Chromatiales</taxon>
        <taxon>Ectothiorhodospiraceae</taxon>
        <taxon>Acidihalobacter</taxon>
    </lineage>
</organism>
<feature type="domain" description="TonB-dependent receptor plug" evidence="16">
    <location>
        <begin position="64"/>
        <end position="173"/>
    </location>
</feature>
<evidence type="ECO:0000256" key="8">
    <source>
        <dbReference type="ARBA" id="ARBA00023065"/>
    </source>
</evidence>
<dbReference type="InterPro" id="IPR037066">
    <property type="entry name" value="Plug_dom_sf"/>
</dbReference>
<evidence type="ECO:0000256" key="1">
    <source>
        <dbReference type="ARBA" id="ARBA00004571"/>
    </source>
</evidence>
<dbReference type="InterPro" id="IPR012910">
    <property type="entry name" value="Plug_dom"/>
</dbReference>
<keyword evidence="4" id="KW-0410">Iron transport</keyword>
<keyword evidence="10 12" id="KW-0472">Membrane</keyword>
<keyword evidence="6" id="KW-0732">Signal</keyword>
<protein>
    <recommendedName>
        <fullName evidence="19">TonB-dependent receptor</fullName>
    </recommendedName>
</protein>
<proteinExistence type="inferred from homology"/>
<dbReference type="PANTHER" id="PTHR32552">
    <property type="entry name" value="FERRICHROME IRON RECEPTOR-RELATED"/>
    <property type="match status" value="1"/>
</dbReference>
<evidence type="ECO:0000256" key="13">
    <source>
        <dbReference type="RuleBase" id="RU003357"/>
    </source>
</evidence>
<keyword evidence="18" id="KW-1185">Reference proteome</keyword>
<keyword evidence="9 13" id="KW-0798">TonB box</keyword>
<dbReference type="EMBL" id="CP017448">
    <property type="protein sequence ID" value="AOV15891.1"/>
    <property type="molecule type" value="Genomic_DNA"/>
</dbReference>